<gene>
    <name evidence="1" type="ORF">T10_5334</name>
</gene>
<reference evidence="1 2" key="1">
    <citation type="submission" date="2015-01" db="EMBL/GenBank/DDBJ databases">
        <title>Evolution of Trichinella species and genotypes.</title>
        <authorList>
            <person name="Korhonen P.K."/>
            <person name="Edoardo P."/>
            <person name="Giuseppe L.R."/>
            <person name="Gasser R.B."/>
        </authorList>
    </citation>
    <scope>NUCLEOTIDE SEQUENCE [LARGE SCALE GENOMIC DNA]</scope>
    <source>
        <strain evidence="1">ISS1980</strain>
    </source>
</reference>
<evidence type="ECO:0000313" key="1">
    <source>
        <dbReference type="EMBL" id="KRZ78634.1"/>
    </source>
</evidence>
<sequence>MKTDDKKIQKLVKNFQTTLVKFSCNGNYVQLTKLESSSNNLKRTKLPSRRFKFGQIEPPVNGPEIEPLSRREDFRAIYSTLKMVAKRQN</sequence>
<organism evidence="1 2">
    <name type="scientific">Trichinella papuae</name>
    <dbReference type="NCBI Taxonomy" id="268474"/>
    <lineage>
        <taxon>Eukaryota</taxon>
        <taxon>Metazoa</taxon>
        <taxon>Ecdysozoa</taxon>
        <taxon>Nematoda</taxon>
        <taxon>Enoplea</taxon>
        <taxon>Dorylaimia</taxon>
        <taxon>Trichinellida</taxon>
        <taxon>Trichinellidae</taxon>
        <taxon>Trichinella</taxon>
    </lineage>
</organism>
<evidence type="ECO:0000313" key="2">
    <source>
        <dbReference type="Proteomes" id="UP000054843"/>
    </source>
</evidence>
<dbReference type="EMBL" id="JYDO01000011">
    <property type="protein sequence ID" value="KRZ78634.1"/>
    <property type="molecule type" value="Genomic_DNA"/>
</dbReference>
<dbReference type="AlphaFoldDB" id="A0A0V1N3U6"/>
<dbReference type="Proteomes" id="UP000054843">
    <property type="component" value="Unassembled WGS sequence"/>
</dbReference>
<accession>A0A0V1N3U6</accession>
<keyword evidence="2" id="KW-1185">Reference proteome</keyword>
<proteinExistence type="predicted"/>
<comment type="caution">
    <text evidence="1">The sequence shown here is derived from an EMBL/GenBank/DDBJ whole genome shotgun (WGS) entry which is preliminary data.</text>
</comment>
<name>A0A0V1N3U6_9BILA</name>
<protein>
    <submittedName>
        <fullName evidence="1">Uncharacterized protein</fullName>
    </submittedName>
</protein>